<name>A0A558B234_9GAMM</name>
<evidence type="ECO:0000256" key="1">
    <source>
        <dbReference type="SAM" id="SignalP"/>
    </source>
</evidence>
<dbReference type="InterPro" id="IPR027396">
    <property type="entry name" value="DsrEFH-like"/>
</dbReference>
<accession>A0A558B234</accession>
<protein>
    <recommendedName>
        <fullName evidence="4">DsrE family protein</fullName>
    </recommendedName>
</protein>
<dbReference type="SUPFAM" id="SSF75169">
    <property type="entry name" value="DsrEFH-like"/>
    <property type="match status" value="1"/>
</dbReference>
<feature type="signal peptide" evidence="1">
    <location>
        <begin position="1"/>
        <end position="23"/>
    </location>
</feature>
<proteinExistence type="predicted"/>
<organism evidence="2 3">
    <name type="scientific">Marinobacter vinifirmus</name>
    <dbReference type="NCBI Taxonomy" id="355591"/>
    <lineage>
        <taxon>Bacteria</taxon>
        <taxon>Pseudomonadati</taxon>
        <taxon>Pseudomonadota</taxon>
        <taxon>Gammaproteobacteria</taxon>
        <taxon>Pseudomonadales</taxon>
        <taxon>Marinobacteraceae</taxon>
        <taxon>Marinobacter</taxon>
    </lineage>
</organism>
<dbReference type="Gene3D" id="3.40.1260.10">
    <property type="entry name" value="DsrEFH-like"/>
    <property type="match status" value="1"/>
</dbReference>
<evidence type="ECO:0008006" key="4">
    <source>
        <dbReference type="Google" id="ProtNLM"/>
    </source>
</evidence>
<dbReference type="RefSeq" id="WP_273135206.1">
    <property type="nucleotide sequence ID" value="NZ_VMRX01000059.1"/>
</dbReference>
<evidence type="ECO:0000313" key="3">
    <source>
        <dbReference type="Proteomes" id="UP000319142"/>
    </source>
</evidence>
<comment type="caution">
    <text evidence="2">The sequence shown here is derived from an EMBL/GenBank/DDBJ whole genome shotgun (WGS) entry which is preliminary data.</text>
</comment>
<dbReference type="Proteomes" id="UP000319142">
    <property type="component" value="Unassembled WGS sequence"/>
</dbReference>
<dbReference type="EMBL" id="VMRX01000059">
    <property type="protein sequence ID" value="TVT30571.1"/>
    <property type="molecule type" value="Genomic_DNA"/>
</dbReference>
<gene>
    <name evidence="2" type="ORF">FHK81_16635</name>
</gene>
<reference evidence="2 3" key="1">
    <citation type="submission" date="2019-07" db="EMBL/GenBank/DDBJ databases">
        <title>The pathways for chlorine oxyanion respiration interact through the shared metabolite chlorate.</title>
        <authorList>
            <person name="Barnum T.P."/>
            <person name="Cheng Y."/>
            <person name="Hill K.A."/>
            <person name="Lucas L.N."/>
            <person name="Carlson H.K."/>
            <person name="Coates J.D."/>
        </authorList>
    </citation>
    <scope>NUCLEOTIDE SEQUENCE [LARGE SCALE GENOMIC DNA]</scope>
    <source>
        <strain evidence="2">UCB</strain>
    </source>
</reference>
<evidence type="ECO:0000313" key="2">
    <source>
        <dbReference type="EMBL" id="TVT30571.1"/>
    </source>
</evidence>
<keyword evidence="1" id="KW-0732">Signal</keyword>
<feature type="chain" id="PRO_5022096749" description="DsrE family protein" evidence="1">
    <location>
        <begin position="24"/>
        <end position="154"/>
    </location>
</feature>
<dbReference type="AlphaFoldDB" id="A0A558B234"/>
<sequence length="154" mass="16337">MSNVLKVFTLAMLVALAPAHAMAEKQKDNRANKGNNVDEVLVILSSDSNQTQGMAMVLANTMAEQGAKVNVLLCDEAGDLALKSYKAEALAPKNVTPGQMLRGLLKAGGTANVCALYLPNSEYGKDDLIDGVGVAMPPQMAGQMLDHKIRTFSF</sequence>